<feature type="compositionally biased region" description="Polar residues" evidence="1">
    <location>
        <begin position="1"/>
        <end position="16"/>
    </location>
</feature>
<reference evidence="2 3" key="1">
    <citation type="submission" date="2020-08" db="EMBL/GenBank/DDBJ databases">
        <title>Genome sequence of Rhodobacteraceae bacterium Lw-13e.</title>
        <authorList>
            <person name="Poehlein A."/>
            <person name="Wolter L."/>
            <person name="Daniel R."/>
            <person name="Brinkhoff T."/>
        </authorList>
    </citation>
    <scope>NUCLEOTIDE SEQUENCE [LARGE SCALE GENOMIC DNA]</scope>
    <source>
        <strain evidence="2 3">Lw-13e</strain>
    </source>
</reference>
<gene>
    <name evidence="2" type="ORF">PSAL_003330</name>
</gene>
<dbReference type="AlphaFoldDB" id="A0A418SKD6"/>
<feature type="region of interest" description="Disordered" evidence="1">
    <location>
        <begin position="1"/>
        <end position="20"/>
    </location>
</feature>
<accession>A0A418SKD6</accession>
<sequence>MLQTFTNTRPYSQPLSTDPVEGDRFALPPDFVDGLVFLAPFVKRSGDPVETWVHLIAGKLHVVTNSLILEFEIGENDLPGLKFSPAAFRTLEAFGEPPDALLLAGEAQLFMWSNGQELLVDWRQHFRCGDAPRISEARAATLDNYWNFHSGKAVSAQTREDFRRTLSTNKLHKDVYISPRGMIARIFDRKTKRFTSDYLVDFDTNATRAMRFERRAFAQMVKVATQIDFQCSPVCFHHAGGRGLLIERTLGSDVPDLEVWDG</sequence>
<dbReference type="KEGG" id="palw:PSAL_003330"/>
<dbReference type="RefSeq" id="WP_119837968.1">
    <property type="nucleotide sequence ID" value="NZ_CP060436.1"/>
</dbReference>
<organism evidence="2 3">
    <name type="scientific">Pseudooceanicola algae</name>
    <dbReference type="NCBI Taxonomy" id="1537215"/>
    <lineage>
        <taxon>Bacteria</taxon>
        <taxon>Pseudomonadati</taxon>
        <taxon>Pseudomonadota</taxon>
        <taxon>Alphaproteobacteria</taxon>
        <taxon>Rhodobacterales</taxon>
        <taxon>Paracoccaceae</taxon>
        <taxon>Pseudooceanicola</taxon>
    </lineage>
</organism>
<protein>
    <submittedName>
        <fullName evidence="2">Uncharacterized protein</fullName>
    </submittedName>
</protein>
<evidence type="ECO:0000313" key="2">
    <source>
        <dbReference type="EMBL" id="QPM89123.1"/>
    </source>
</evidence>
<dbReference type="OrthoDB" id="7845625at2"/>
<proteinExistence type="predicted"/>
<evidence type="ECO:0000313" key="3">
    <source>
        <dbReference type="Proteomes" id="UP000283786"/>
    </source>
</evidence>
<keyword evidence="3" id="KW-1185">Reference proteome</keyword>
<evidence type="ECO:0000256" key="1">
    <source>
        <dbReference type="SAM" id="MobiDB-lite"/>
    </source>
</evidence>
<dbReference type="EMBL" id="CP060436">
    <property type="protein sequence ID" value="QPM89123.1"/>
    <property type="molecule type" value="Genomic_DNA"/>
</dbReference>
<name>A0A418SKD6_9RHOB</name>
<dbReference type="Proteomes" id="UP000283786">
    <property type="component" value="Chromosome"/>
</dbReference>